<dbReference type="InterPro" id="IPR043826">
    <property type="entry name" value="DUF5803"/>
</dbReference>
<dbReference type="EMBL" id="BMOU01000001">
    <property type="protein sequence ID" value="GGN89406.1"/>
    <property type="molecule type" value="Genomic_DNA"/>
</dbReference>
<dbReference type="Pfam" id="PF19119">
    <property type="entry name" value="DUF5803"/>
    <property type="match status" value="1"/>
</dbReference>
<evidence type="ECO:0000313" key="3">
    <source>
        <dbReference type="EMBL" id="GGN89406.1"/>
    </source>
</evidence>
<evidence type="ECO:0000256" key="2">
    <source>
        <dbReference type="SAM" id="Phobius"/>
    </source>
</evidence>
<keyword evidence="2" id="KW-0472">Membrane</keyword>
<feature type="transmembrane region" description="Helical" evidence="2">
    <location>
        <begin position="205"/>
        <end position="227"/>
    </location>
</feature>
<organism evidence="3 4">
    <name type="scientific">Haloarcula pellucida</name>
    <dbReference type="NCBI Taxonomy" id="1427151"/>
    <lineage>
        <taxon>Archaea</taxon>
        <taxon>Methanobacteriati</taxon>
        <taxon>Methanobacteriota</taxon>
        <taxon>Stenosarchaea group</taxon>
        <taxon>Halobacteria</taxon>
        <taxon>Halobacteriales</taxon>
        <taxon>Haloarculaceae</taxon>
        <taxon>Haloarcula</taxon>
    </lineage>
</organism>
<dbReference type="Proteomes" id="UP000605784">
    <property type="component" value="Unassembled WGS sequence"/>
</dbReference>
<keyword evidence="4" id="KW-1185">Reference proteome</keyword>
<keyword evidence="2" id="KW-0812">Transmembrane</keyword>
<name>A0A830GIN0_9EURY</name>
<dbReference type="AlphaFoldDB" id="A0A830GIN0"/>
<gene>
    <name evidence="3" type="ORF">GCM10009030_10110</name>
</gene>
<reference evidence="3" key="1">
    <citation type="journal article" date="2014" name="Int. J. Syst. Evol. Microbiol.">
        <title>Complete genome sequence of Corynebacterium casei LMG S-19264T (=DSM 44701T), isolated from a smear-ripened cheese.</title>
        <authorList>
            <consortium name="US DOE Joint Genome Institute (JGI-PGF)"/>
            <person name="Walter F."/>
            <person name="Albersmeier A."/>
            <person name="Kalinowski J."/>
            <person name="Ruckert C."/>
        </authorList>
    </citation>
    <scope>NUCLEOTIDE SEQUENCE</scope>
    <source>
        <strain evidence="3">JCM 17820</strain>
    </source>
</reference>
<keyword evidence="2" id="KW-1133">Transmembrane helix</keyword>
<comment type="caution">
    <text evidence="3">The sequence shown here is derived from an EMBL/GenBank/DDBJ whole genome shotgun (WGS) entry which is preliminary data.</text>
</comment>
<reference evidence="3" key="2">
    <citation type="submission" date="2020-09" db="EMBL/GenBank/DDBJ databases">
        <authorList>
            <person name="Sun Q."/>
            <person name="Ohkuma M."/>
        </authorList>
    </citation>
    <scope>NUCLEOTIDE SEQUENCE</scope>
    <source>
        <strain evidence="3">JCM 17820</strain>
    </source>
</reference>
<sequence>MQRRHLALLGIVALVALSGCSGIFGQQNIDPNQLNQNATYDWDTQSNASVVLDRSSYRAVYDVRNNDTFEVYDRDGLGREQAVPIRALKFRYANGTVITEANSSLNATRGGSQTTIRLPGNVTGQVAYSAPRSGKSYATPTHLDGATYQVTLPPGARVGIPMLSQVSPGGYETGVDGETNRMTVRWSQPVEARQVSVRYYLERDLLIFGGLALVAILIGGGGTLYYYRQLQAVKRKRKEAGIDLEEEQEDDDPRDRGPPPGMR</sequence>
<feature type="compositionally biased region" description="Acidic residues" evidence="1">
    <location>
        <begin position="242"/>
        <end position="252"/>
    </location>
</feature>
<dbReference type="PROSITE" id="PS51257">
    <property type="entry name" value="PROKAR_LIPOPROTEIN"/>
    <property type="match status" value="1"/>
</dbReference>
<dbReference type="RefSeq" id="WP_188995145.1">
    <property type="nucleotide sequence ID" value="NZ_BMOU01000001.1"/>
</dbReference>
<feature type="region of interest" description="Disordered" evidence="1">
    <location>
        <begin position="238"/>
        <end position="263"/>
    </location>
</feature>
<evidence type="ECO:0000256" key="1">
    <source>
        <dbReference type="SAM" id="MobiDB-lite"/>
    </source>
</evidence>
<protein>
    <recommendedName>
        <fullName evidence="5">Lipoprotein</fullName>
    </recommendedName>
</protein>
<proteinExistence type="predicted"/>
<accession>A0A830GIN0</accession>
<evidence type="ECO:0008006" key="5">
    <source>
        <dbReference type="Google" id="ProtNLM"/>
    </source>
</evidence>
<evidence type="ECO:0000313" key="4">
    <source>
        <dbReference type="Proteomes" id="UP000605784"/>
    </source>
</evidence>